<protein>
    <submittedName>
        <fullName evidence="1">Uncharacterized protein</fullName>
    </submittedName>
</protein>
<keyword evidence="2" id="KW-1185">Reference proteome</keyword>
<dbReference type="EMBL" id="JBBHLL010000181">
    <property type="protein sequence ID" value="KAK7811127.1"/>
    <property type="molecule type" value="Genomic_DNA"/>
</dbReference>
<organism evidence="1 2">
    <name type="scientific">Myodes glareolus</name>
    <name type="common">Bank vole</name>
    <name type="synonym">Clethrionomys glareolus</name>
    <dbReference type="NCBI Taxonomy" id="447135"/>
    <lineage>
        <taxon>Eukaryota</taxon>
        <taxon>Metazoa</taxon>
        <taxon>Chordata</taxon>
        <taxon>Craniata</taxon>
        <taxon>Vertebrata</taxon>
        <taxon>Euteleostomi</taxon>
        <taxon>Mammalia</taxon>
        <taxon>Eutheria</taxon>
        <taxon>Euarchontoglires</taxon>
        <taxon>Glires</taxon>
        <taxon>Rodentia</taxon>
        <taxon>Myomorpha</taxon>
        <taxon>Muroidea</taxon>
        <taxon>Cricetidae</taxon>
        <taxon>Arvicolinae</taxon>
        <taxon>Myodes</taxon>
    </lineage>
</organism>
<accession>A0AAW0I9S3</accession>
<evidence type="ECO:0000313" key="1">
    <source>
        <dbReference type="EMBL" id="KAK7811127.1"/>
    </source>
</evidence>
<sequence length="77" mass="9009">MQKRVLQYLLRQWRLRVWGLDPPSRSLETMLALEPWDNSPGGEAWPSCRTSGGSLEKVRVQQTQGAVRWFGRTLQRR</sequence>
<dbReference type="Proteomes" id="UP001488838">
    <property type="component" value="Unassembled WGS sequence"/>
</dbReference>
<dbReference type="AlphaFoldDB" id="A0AAW0I9S3"/>
<comment type="caution">
    <text evidence="1">The sequence shown here is derived from an EMBL/GenBank/DDBJ whole genome shotgun (WGS) entry which is preliminary data.</text>
</comment>
<proteinExistence type="predicted"/>
<gene>
    <name evidence="1" type="ORF">U0070_016067</name>
</gene>
<reference evidence="1 2" key="1">
    <citation type="journal article" date="2023" name="bioRxiv">
        <title>Conserved and derived expression patterns and positive selection on dental genes reveal complex evolutionary context of ever-growing rodent molars.</title>
        <authorList>
            <person name="Calamari Z.T."/>
            <person name="Song A."/>
            <person name="Cohen E."/>
            <person name="Akter M."/>
            <person name="Roy R.D."/>
            <person name="Hallikas O."/>
            <person name="Christensen M.M."/>
            <person name="Li P."/>
            <person name="Marangoni P."/>
            <person name="Jernvall J."/>
            <person name="Klein O.D."/>
        </authorList>
    </citation>
    <scope>NUCLEOTIDE SEQUENCE [LARGE SCALE GENOMIC DNA]</scope>
    <source>
        <strain evidence="1">V071</strain>
    </source>
</reference>
<name>A0AAW0I9S3_MYOGA</name>
<evidence type="ECO:0000313" key="2">
    <source>
        <dbReference type="Proteomes" id="UP001488838"/>
    </source>
</evidence>